<dbReference type="PANTHER" id="PTHR20275">
    <property type="entry name" value="NAD KINASE"/>
    <property type="match status" value="1"/>
</dbReference>
<sequence length="271" mass="30367">MKIGIITRVNCASCIKIAKRILEIIPEDWEVFLEMKLAMALHKKGYNFSNIKADILIVIGGDGTILRTAQFSKGKILGINVGGLGFLSEVEIGSIEESIYNLIRGNYREYSVMKLDVFINNRLFGKCINDVVIHTGKISKIRKFSVYIDDKFMENTSADGVIVATPIGSTSYSYSAGGPILIPSLRAMVISYIAPFGSRLRPIVCPETSSVKIKSIGKYDSIVILDGQKERKINENDMVEIRVSREHLTFIEMKDSFFERLRTKLIKDVVN</sequence>
<dbReference type="GO" id="GO:0005524">
    <property type="term" value="F:ATP binding"/>
    <property type="evidence" value="ECO:0007669"/>
    <property type="project" value="UniProtKB-KW"/>
</dbReference>
<feature type="binding site" evidence="8">
    <location>
        <position position="140"/>
    </location>
    <ligand>
        <name>NAD(+)</name>
        <dbReference type="ChEBI" id="CHEBI:57540"/>
    </ligand>
</feature>
<evidence type="ECO:0000256" key="6">
    <source>
        <dbReference type="ARBA" id="ARBA00022857"/>
    </source>
</evidence>
<keyword evidence="11" id="KW-1185">Reference proteome</keyword>
<dbReference type="OrthoDB" id="77798at2157"/>
<dbReference type="SUPFAM" id="SSF111331">
    <property type="entry name" value="NAD kinase/diacylglycerol kinase-like"/>
    <property type="match status" value="1"/>
</dbReference>
<proteinExistence type="inferred from homology"/>
<evidence type="ECO:0000256" key="1">
    <source>
        <dbReference type="ARBA" id="ARBA00022490"/>
    </source>
</evidence>
<dbReference type="EC" id="2.7.1.23" evidence="8"/>
<reference evidence="10 11" key="2">
    <citation type="submission" date="2015-09" db="EMBL/GenBank/DDBJ databases">
        <title>Heavy metals and arsenic resistance mechanisms in polyextremophilic archaea of the family Ferroplasmaceae.</title>
        <authorList>
            <person name="Bulaev A.G."/>
            <person name="Kanygina A.V."/>
        </authorList>
    </citation>
    <scope>NUCLEOTIDE SEQUENCE [LARGE SCALE GENOMIC DNA]</scope>
    <source>
        <strain evidence="10 11">VT</strain>
    </source>
</reference>
<dbReference type="InterPro" id="IPR016064">
    <property type="entry name" value="NAD/diacylglycerol_kinase_sf"/>
</dbReference>
<dbReference type="GeneID" id="84222302"/>
<evidence type="ECO:0000313" key="10">
    <source>
        <dbReference type="EMBL" id="KQB33541.1"/>
    </source>
</evidence>
<dbReference type="EMBL" id="LKBG01000289">
    <property type="protein sequence ID" value="KQB33541.1"/>
    <property type="molecule type" value="Genomic_DNA"/>
</dbReference>
<protein>
    <recommendedName>
        <fullName evidence="8">NAD kinase</fullName>
        <ecNumber evidence="8">2.7.1.23</ecNumber>
    </recommendedName>
    <alternativeName>
        <fullName evidence="8">ATP-dependent NAD kinase</fullName>
    </alternativeName>
</protein>
<dbReference type="Pfam" id="PF01513">
    <property type="entry name" value="NAD_kinase"/>
    <property type="match status" value="1"/>
</dbReference>
<keyword evidence="5 8" id="KW-0067">ATP-binding</keyword>
<keyword evidence="3 8" id="KW-0547">Nucleotide-binding</keyword>
<dbReference type="PATRIC" id="fig|507754.4.peg.264"/>
<evidence type="ECO:0000256" key="8">
    <source>
        <dbReference type="HAMAP-Rule" id="MF_00361"/>
    </source>
</evidence>
<evidence type="ECO:0000256" key="2">
    <source>
        <dbReference type="ARBA" id="ARBA00022679"/>
    </source>
</evidence>
<keyword evidence="1 8" id="KW-0963">Cytoplasm</keyword>
<evidence type="ECO:0000313" key="11">
    <source>
        <dbReference type="Proteomes" id="UP000050320"/>
    </source>
</evidence>
<feature type="binding site" evidence="8">
    <location>
        <position position="228"/>
    </location>
    <ligand>
        <name>NAD(+)</name>
        <dbReference type="ChEBI" id="CHEBI:57540"/>
    </ligand>
</feature>
<evidence type="ECO:0000313" key="9">
    <source>
        <dbReference type="EMBL" id="KPV46757.1"/>
    </source>
</evidence>
<feature type="binding site" evidence="8">
    <location>
        <position position="167"/>
    </location>
    <ligand>
        <name>NAD(+)</name>
        <dbReference type="ChEBI" id="CHEBI:57540"/>
    </ligand>
</feature>
<feature type="binding site" evidence="8">
    <location>
        <position position="194"/>
    </location>
    <ligand>
        <name>NAD(+)</name>
        <dbReference type="ChEBI" id="CHEBI:57540"/>
    </ligand>
</feature>
<comment type="subcellular location">
    <subcellularLocation>
        <location evidence="8">Cytoplasm</location>
    </subcellularLocation>
</comment>
<comment type="cofactor">
    <cofactor evidence="8">
        <name>a divalent metal cation</name>
        <dbReference type="ChEBI" id="CHEBI:60240"/>
    </cofactor>
</comment>
<reference evidence="9 12" key="1">
    <citation type="submission" date="2015-09" db="EMBL/GenBank/DDBJ databases">
        <title>Draft genome sequence of Acidiplasma aeolicum DSM 18409.</title>
        <authorList>
            <person name="Hemp J."/>
        </authorList>
    </citation>
    <scope>NUCLEOTIDE SEQUENCE [LARGE SCALE GENOMIC DNA]</scope>
    <source>
        <strain evidence="9 12">V</strain>
    </source>
</reference>
<dbReference type="HAMAP" id="MF_00361">
    <property type="entry name" value="NAD_kinase"/>
    <property type="match status" value="1"/>
</dbReference>
<gene>
    <name evidence="9" type="primary">ppnK</name>
    <name evidence="8" type="synonym">nadK</name>
    <name evidence="10" type="ORF">AOG54_06890</name>
    <name evidence="9" type="ORF">SE19_04195</name>
</gene>
<feature type="binding site" evidence="8">
    <location>
        <position position="67"/>
    </location>
    <ligand>
        <name>NAD(+)</name>
        <dbReference type="ChEBI" id="CHEBI:57540"/>
    </ligand>
</feature>
<feature type="binding site" evidence="8">
    <location>
        <begin position="170"/>
        <end position="175"/>
    </location>
    <ligand>
        <name>NAD(+)</name>
        <dbReference type="ChEBI" id="CHEBI:57540"/>
    </ligand>
</feature>
<evidence type="ECO:0000256" key="3">
    <source>
        <dbReference type="ARBA" id="ARBA00022741"/>
    </source>
</evidence>
<dbReference type="InterPro" id="IPR017437">
    <property type="entry name" value="ATP-NAD_kinase_PpnK-typ_C"/>
</dbReference>
<dbReference type="EMBL" id="LJCQ01000187">
    <property type="protein sequence ID" value="KPV46757.1"/>
    <property type="molecule type" value="Genomic_DNA"/>
</dbReference>
<dbReference type="GO" id="GO:0046872">
    <property type="term" value="F:metal ion binding"/>
    <property type="evidence" value="ECO:0007669"/>
    <property type="project" value="UniProtKB-UniRule"/>
</dbReference>
<keyword evidence="7 8" id="KW-0520">NAD</keyword>
<keyword evidence="6 8" id="KW-0521">NADP</keyword>
<comment type="function">
    <text evidence="8">Involved in the regulation of the intracellular balance of NAD and NADP, and is a key enzyme in the biosynthesis of NADP. Catalyzes specifically the phosphorylation on 2'-hydroxyl of the adenosine moiety of NAD to yield NADP.</text>
</comment>
<evidence type="ECO:0000313" key="12">
    <source>
        <dbReference type="Proteomes" id="UP000050515"/>
    </source>
</evidence>
<dbReference type="GO" id="GO:0019674">
    <property type="term" value="P:NAD+ metabolic process"/>
    <property type="evidence" value="ECO:0007669"/>
    <property type="project" value="InterPro"/>
</dbReference>
<keyword evidence="2 8" id="KW-0808">Transferase</keyword>
<dbReference type="InterPro" id="IPR002504">
    <property type="entry name" value="NADK"/>
</dbReference>
<feature type="binding site" evidence="8">
    <location>
        <begin position="62"/>
        <end position="63"/>
    </location>
    <ligand>
        <name>NAD(+)</name>
        <dbReference type="ChEBI" id="CHEBI:57540"/>
    </ligand>
</feature>
<feature type="binding site" evidence="8">
    <location>
        <begin position="129"/>
        <end position="130"/>
    </location>
    <ligand>
        <name>NAD(+)</name>
        <dbReference type="ChEBI" id="CHEBI:57540"/>
    </ligand>
</feature>
<evidence type="ECO:0000256" key="7">
    <source>
        <dbReference type="ARBA" id="ARBA00023027"/>
    </source>
</evidence>
<keyword evidence="4 8" id="KW-0418">Kinase</keyword>
<feature type="binding site" evidence="8">
    <location>
        <position position="159"/>
    </location>
    <ligand>
        <name>NAD(+)</name>
        <dbReference type="ChEBI" id="CHEBI:57540"/>
    </ligand>
</feature>
<evidence type="ECO:0000256" key="5">
    <source>
        <dbReference type="ARBA" id="ARBA00022840"/>
    </source>
</evidence>
<dbReference type="Pfam" id="PF20143">
    <property type="entry name" value="NAD_kinase_C"/>
    <property type="match status" value="1"/>
</dbReference>
<comment type="similarity">
    <text evidence="8">Belongs to the NAD kinase family.</text>
</comment>
<dbReference type="AlphaFoldDB" id="A0A0N8PQC7"/>
<dbReference type="NCBIfam" id="NF002255">
    <property type="entry name" value="PRK01185.1"/>
    <property type="match status" value="1"/>
</dbReference>
<accession>A0A0N8PQC7</accession>
<dbReference type="Gene3D" id="2.60.200.30">
    <property type="entry name" value="Probable inorganic polyphosphate/atp-NAD kinase, domain 2"/>
    <property type="match status" value="1"/>
</dbReference>
<name>A0A0N8PQC7_9ARCH</name>
<dbReference type="Proteomes" id="UP000050515">
    <property type="component" value="Unassembled WGS sequence"/>
</dbReference>
<comment type="catalytic activity">
    <reaction evidence="8">
        <text>NAD(+) + ATP = ADP + NADP(+) + H(+)</text>
        <dbReference type="Rhea" id="RHEA:18629"/>
        <dbReference type="ChEBI" id="CHEBI:15378"/>
        <dbReference type="ChEBI" id="CHEBI:30616"/>
        <dbReference type="ChEBI" id="CHEBI:57540"/>
        <dbReference type="ChEBI" id="CHEBI:58349"/>
        <dbReference type="ChEBI" id="CHEBI:456216"/>
        <dbReference type="EC" id="2.7.1.23"/>
    </reaction>
</comment>
<dbReference type="Gene3D" id="3.40.50.10330">
    <property type="entry name" value="Probable inorganic polyphosphate/atp-NAD kinase, domain 1"/>
    <property type="match status" value="1"/>
</dbReference>
<dbReference type="GO" id="GO:0003951">
    <property type="term" value="F:NAD+ kinase activity"/>
    <property type="evidence" value="ECO:0007669"/>
    <property type="project" value="UniProtKB-UniRule"/>
</dbReference>
<comment type="caution">
    <text evidence="9">The sequence shown here is derived from an EMBL/GenBank/DDBJ whole genome shotgun (WGS) entry which is preliminary data.</text>
</comment>
<dbReference type="Proteomes" id="UP000050320">
    <property type="component" value="Unassembled WGS sequence"/>
</dbReference>
<dbReference type="RefSeq" id="WP_048101839.1">
    <property type="nucleotide sequence ID" value="NZ_JBBYJF010000011.1"/>
</dbReference>
<dbReference type="GO" id="GO:0006741">
    <property type="term" value="P:NADP+ biosynthetic process"/>
    <property type="evidence" value="ECO:0007669"/>
    <property type="project" value="UniProtKB-UniRule"/>
</dbReference>
<dbReference type="InterPro" id="IPR017438">
    <property type="entry name" value="ATP-NAD_kinase_N"/>
</dbReference>
<evidence type="ECO:0000256" key="4">
    <source>
        <dbReference type="ARBA" id="ARBA00022777"/>
    </source>
</evidence>
<organism evidence="9 12">
    <name type="scientific">Acidiplasma aeolicum</name>
    <dbReference type="NCBI Taxonomy" id="507754"/>
    <lineage>
        <taxon>Archaea</taxon>
        <taxon>Methanobacteriati</taxon>
        <taxon>Thermoplasmatota</taxon>
        <taxon>Thermoplasmata</taxon>
        <taxon>Thermoplasmatales</taxon>
        <taxon>Ferroplasmaceae</taxon>
        <taxon>Acidiplasma</taxon>
    </lineage>
</organism>
<dbReference type="GO" id="GO:0005737">
    <property type="term" value="C:cytoplasm"/>
    <property type="evidence" value="ECO:0007669"/>
    <property type="project" value="UniProtKB-SubCell"/>
</dbReference>
<feature type="active site" description="Proton acceptor" evidence="8">
    <location>
        <position position="62"/>
    </location>
</feature>
<dbReference type="PANTHER" id="PTHR20275:SF43">
    <property type="entry name" value="BIFUNCTIONAL NADP PHOSPHATASE_NAD KINASE"/>
    <property type="match status" value="1"/>
</dbReference>
<comment type="caution">
    <text evidence="8">Lacks conserved residue(s) required for the propagation of feature annotation.</text>
</comment>